<keyword evidence="11" id="KW-1185">Reference proteome</keyword>
<accession>E8V5G6</accession>
<feature type="domain" description="SIS" evidence="9">
    <location>
        <begin position="41"/>
        <end position="183"/>
    </location>
</feature>
<dbReference type="InterPro" id="IPR035474">
    <property type="entry name" value="SIS_Kpsf"/>
</dbReference>
<dbReference type="GO" id="GO:0097367">
    <property type="term" value="F:carbohydrate derivative binding"/>
    <property type="evidence" value="ECO:0007669"/>
    <property type="project" value="InterPro"/>
</dbReference>
<dbReference type="GO" id="GO:1901135">
    <property type="term" value="P:carbohydrate derivative metabolic process"/>
    <property type="evidence" value="ECO:0007669"/>
    <property type="project" value="InterPro"/>
</dbReference>
<evidence type="ECO:0000259" key="9">
    <source>
        <dbReference type="PROSITE" id="PS51464"/>
    </source>
</evidence>
<reference evidence="10 11" key="1">
    <citation type="journal article" date="2012" name="Stand. Genomic Sci.">
        <title>Complete genome sequence of Terriglobus saanensis type strain SP1PR4(T), an Acidobacteria from tundra soil.</title>
        <authorList>
            <person name="Rawat S.R."/>
            <person name="Mannisto M.K."/>
            <person name="Starovoytov V."/>
            <person name="Goodwin L."/>
            <person name="Nolan M."/>
            <person name="Hauser L."/>
            <person name="Land M."/>
            <person name="Davenport K.W."/>
            <person name="Woyke T."/>
            <person name="Haggblom M.M."/>
        </authorList>
    </citation>
    <scope>NUCLEOTIDE SEQUENCE</scope>
    <source>
        <strain evidence="11">ATCC BAA-1853 / DSM 23119 / SP1PR4</strain>
    </source>
</reference>
<evidence type="ECO:0000256" key="3">
    <source>
        <dbReference type="ARBA" id="ARBA00023122"/>
    </source>
</evidence>
<organism evidence="10 11">
    <name type="scientific">Terriglobus saanensis (strain ATCC BAA-1853 / DSM 23119 / SP1PR4)</name>
    <dbReference type="NCBI Taxonomy" id="401053"/>
    <lineage>
        <taxon>Bacteria</taxon>
        <taxon>Pseudomonadati</taxon>
        <taxon>Acidobacteriota</taxon>
        <taxon>Terriglobia</taxon>
        <taxon>Terriglobales</taxon>
        <taxon>Acidobacteriaceae</taxon>
        <taxon>Terriglobus</taxon>
    </lineage>
</organism>
<dbReference type="PANTHER" id="PTHR42745">
    <property type="match status" value="1"/>
</dbReference>
<dbReference type="OrthoDB" id="9762536at2"/>
<evidence type="ECO:0000256" key="4">
    <source>
        <dbReference type="PIRNR" id="PIRNR004692"/>
    </source>
</evidence>
<dbReference type="InterPro" id="IPR046348">
    <property type="entry name" value="SIS_dom_sf"/>
</dbReference>
<dbReference type="NCBIfam" id="TIGR00393">
    <property type="entry name" value="kpsF"/>
    <property type="match status" value="1"/>
</dbReference>
<dbReference type="Proteomes" id="UP000006844">
    <property type="component" value="Chromosome"/>
</dbReference>
<dbReference type="CDD" id="cd05014">
    <property type="entry name" value="SIS_Kpsf"/>
    <property type="match status" value="1"/>
</dbReference>
<evidence type="ECO:0000256" key="7">
    <source>
        <dbReference type="PROSITE-ProRule" id="PRU00703"/>
    </source>
</evidence>
<evidence type="ECO:0000256" key="6">
    <source>
        <dbReference type="PIRSR" id="PIRSR004692-3"/>
    </source>
</evidence>
<evidence type="ECO:0000313" key="10">
    <source>
        <dbReference type="EMBL" id="ADV81500.1"/>
    </source>
</evidence>
<dbReference type="InterPro" id="IPR001347">
    <property type="entry name" value="SIS_dom"/>
</dbReference>
<evidence type="ECO:0000256" key="1">
    <source>
        <dbReference type="ARBA" id="ARBA00008165"/>
    </source>
</evidence>
<feature type="site" description="Catalytically relevant" evidence="6">
    <location>
        <position position="58"/>
    </location>
</feature>
<dbReference type="Pfam" id="PF01380">
    <property type="entry name" value="SIS"/>
    <property type="match status" value="1"/>
</dbReference>
<dbReference type="InterPro" id="IPR050986">
    <property type="entry name" value="GutQ/KpsF_isomerases"/>
</dbReference>
<keyword evidence="2" id="KW-0677">Repeat</keyword>
<feature type="site" description="Catalytically relevant" evidence="6">
    <location>
        <position position="110"/>
    </location>
</feature>
<dbReference type="CDD" id="cd04604">
    <property type="entry name" value="CBS_pair_SIS_assoc"/>
    <property type="match status" value="1"/>
</dbReference>
<dbReference type="PROSITE" id="PS51371">
    <property type="entry name" value="CBS"/>
    <property type="match status" value="1"/>
</dbReference>
<dbReference type="SUPFAM" id="SSF53697">
    <property type="entry name" value="SIS domain"/>
    <property type="match status" value="1"/>
</dbReference>
<keyword evidence="5" id="KW-0479">Metal-binding</keyword>
<evidence type="ECO:0000256" key="2">
    <source>
        <dbReference type="ARBA" id="ARBA00022737"/>
    </source>
</evidence>
<evidence type="ECO:0000259" key="8">
    <source>
        <dbReference type="PROSITE" id="PS51371"/>
    </source>
</evidence>
<sequence>MENSPLTPAECVRVEADALMRLADRMSGPMKASIDDAIHRIVACADTGGRVIAVGLGKSGHIAQKFVATLNSLGTPAQFLHAAEAAHGDIGMVGKRDLLIAFSYSGETEELLRLLDTLKLRAAALIALCGSTGSTLACAADLVLDVSVDIEACGMNLAPTASTTSMLALSDALAIEAGQRRNFRPEDFALLHPGGRLGHRLQRVRELMHANERLPQVPPETPLLKVIHEMSEKRLGMTTVLSPKGQLLGVISDGDLRRLLEREGGFALERTAGEVLHADATWIDENEFAATALAIMEAKKITAIVACNANRTVTGVLHLHDLWER</sequence>
<dbReference type="KEGG" id="tsa:AciPR4_0666"/>
<protein>
    <submittedName>
        <fullName evidence="10">KpsF/GutQ family protein</fullName>
        <ecNumber evidence="10">5.3.1.13</ecNumber>
    </submittedName>
</protein>
<proteinExistence type="inferred from homology"/>
<dbReference type="InterPro" id="IPR046342">
    <property type="entry name" value="CBS_dom_sf"/>
</dbReference>
<name>E8V5G6_TERSS</name>
<dbReference type="Gene3D" id="3.10.580.10">
    <property type="entry name" value="CBS-domain"/>
    <property type="match status" value="1"/>
</dbReference>
<dbReference type="STRING" id="401053.AciPR4_0666"/>
<dbReference type="EMBL" id="CP002467">
    <property type="protein sequence ID" value="ADV81500.1"/>
    <property type="molecule type" value="Genomic_DNA"/>
</dbReference>
<comment type="similarity">
    <text evidence="1 4">Belongs to the SIS family. GutQ/KpsF subfamily.</text>
</comment>
<dbReference type="PIRSF" id="PIRSF004692">
    <property type="entry name" value="KdsD_KpsF"/>
    <property type="match status" value="1"/>
</dbReference>
<feature type="site" description="Catalytically relevant" evidence="6">
    <location>
        <position position="151"/>
    </location>
</feature>
<dbReference type="AlphaFoldDB" id="E8V5G6"/>
<dbReference type="EC" id="5.3.1.13" evidence="10"/>
<feature type="site" description="Catalytically relevant" evidence="6">
    <location>
        <position position="192"/>
    </location>
</feature>
<dbReference type="InterPro" id="IPR004800">
    <property type="entry name" value="KdsD/KpsF-type"/>
</dbReference>
<keyword evidence="10" id="KW-0413">Isomerase</keyword>
<dbReference type="Pfam" id="PF00571">
    <property type="entry name" value="CBS"/>
    <property type="match status" value="2"/>
</dbReference>
<feature type="domain" description="CBS" evidence="8">
    <location>
        <begin position="208"/>
        <end position="268"/>
    </location>
</feature>
<dbReference type="eggNOG" id="COG0794">
    <property type="taxonomic scope" value="Bacteria"/>
</dbReference>
<feature type="binding site" evidence="5">
    <location>
        <position position="81"/>
    </location>
    <ligand>
        <name>Zn(2+)</name>
        <dbReference type="ChEBI" id="CHEBI:29105"/>
    </ligand>
</feature>
<dbReference type="RefSeq" id="WP_013567233.1">
    <property type="nucleotide sequence ID" value="NC_014963.1"/>
</dbReference>
<dbReference type="GO" id="GO:0019146">
    <property type="term" value="F:arabinose-5-phosphate isomerase activity"/>
    <property type="evidence" value="ECO:0007669"/>
    <property type="project" value="UniProtKB-EC"/>
</dbReference>
<dbReference type="eggNOG" id="COG0517">
    <property type="taxonomic scope" value="Bacteria"/>
</dbReference>
<dbReference type="GO" id="GO:0046872">
    <property type="term" value="F:metal ion binding"/>
    <property type="evidence" value="ECO:0007669"/>
    <property type="project" value="UniProtKB-KW"/>
</dbReference>
<dbReference type="HOGENOM" id="CLU_040681_13_1_0"/>
<keyword evidence="3 7" id="KW-0129">CBS domain</keyword>
<evidence type="ECO:0000256" key="5">
    <source>
        <dbReference type="PIRSR" id="PIRSR004692-2"/>
    </source>
</evidence>
<evidence type="ECO:0000313" key="11">
    <source>
        <dbReference type="Proteomes" id="UP000006844"/>
    </source>
</evidence>
<dbReference type="PROSITE" id="PS51464">
    <property type="entry name" value="SIS"/>
    <property type="match status" value="1"/>
</dbReference>
<dbReference type="InterPro" id="IPR000644">
    <property type="entry name" value="CBS_dom"/>
</dbReference>
<dbReference type="PANTHER" id="PTHR42745:SF1">
    <property type="entry name" value="ARABINOSE 5-PHOSPHATE ISOMERASE KDSD"/>
    <property type="match status" value="1"/>
</dbReference>
<dbReference type="Gene3D" id="3.40.50.10490">
    <property type="entry name" value="Glucose-6-phosphate isomerase like protein, domain 1"/>
    <property type="match status" value="1"/>
</dbReference>
<dbReference type="GO" id="GO:0005975">
    <property type="term" value="P:carbohydrate metabolic process"/>
    <property type="evidence" value="ECO:0007669"/>
    <property type="project" value="InterPro"/>
</dbReference>
<keyword evidence="5" id="KW-0862">Zinc</keyword>
<gene>
    <name evidence="10" type="ordered locus">AciPR4_0666</name>
</gene>